<accession>A0AAV1Q7K7</accession>
<dbReference type="SMART" id="SM00248">
    <property type="entry name" value="ANK"/>
    <property type="match status" value="4"/>
</dbReference>
<dbReference type="GO" id="GO:0005737">
    <property type="term" value="C:cytoplasm"/>
    <property type="evidence" value="ECO:0007669"/>
    <property type="project" value="UniProtKB-ARBA"/>
</dbReference>
<dbReference type="PROSITE" id="PS50297">
    <property type="entry name" value="ANK_REP_REGION"/>
    <property type="match status" value="4"/>
</dbReference>
<keyword evidence="9" id="KW-1185">Reference proteome</keyword>
<dbReference type="PROSITE" id="PS50088">
    <property type="entry name" value="ANK_REPEAT"/>
    <property type="match status" value="4"/>
</dbReference>
<evidence type="ECO:0000313" key="9">
    <source>
        <dbReference type="Proteomes" id="UP001314229"/>
    </source>
</evidence>
<feature type="repeat" description="ANK" evidence="6">
    <location>
        <begin position="156"/>
        <end position="188"/>
    </location>
</feature>
<evidence type="ECO:0000256" key="1">
    <source>
        <dbReference type="ARBA" id="ARBA00004123"/>
    </source>
</evidence>
<reference evidence="8 9" key="1">
    <citation type="submission" date="2024-01" db="EMBL/GenBank/DDBJ databases">
        <authorList>
            <person name="Alioto T."/>
            <person name="Alioto T."/>
            <person name="Gomez Garrido J."/>
        </authorList>
    </citation>
    <scope>NUCLEOTIDE SEQUENCE [LARGE SCALE GENOMIC DNA]</scope>
</reference>
<dbReference type="AlphaFoldDB" id="A0AAV1Q7K7"/>
<feature type="repeat" description="ANK" evidence="6">
    <location>
        <begin position="189"/>
        <end position="221"/>
    </location>
</feature>
<comment type="subcellular location">
    <subcellularLocation>
        <location evidence="1">Nucleus</location>
    </subcellularLocation>
</comment>
<comment type="caution">
    <text evidence="8">The sequence shown here is derived from an EMBL/GenBank/DDBJ whole genome shotgun (WGS) entry which is preliminary data.</text>
</comment>
<feature type="region of interest" description="Disordered" evidence="7">
    <location>
        <begin position="48"/>
        <end position="69"/>
    </location>
</feature>
<evidence type="ECO:0000313" key="8">
    <source>
        <dbReference type="EMBL" id="CAK6979434.1"/>
    </source>
</evidence>
<dbReference type="PANTHER" id="PTHR24126">
    <property type="entry name" value="ANKYRIN REPEAT, PH AND SEC7 DOMAIN CONTAINING PROTEIN SECG-RELATED"/>
    <property type="match status" value="1"/>
</dbReference>
<keyword evidence="2" id="KW-0677">Repeat</keyword>
<dbReference type="InterPro" id="IPR036770">
    <property type="entry name" value="Ankyrin_rpt-contain_sf"/>
</dbReference>
<evidence type="ECO:0000256" key="2">
    <source>
        <dbReference type="ARBA" id="ARBA00022737"/>
    </source>
</evidence>
<dbReference type="Gene3D" id="1.25.40.20">
    <property type="entry name" value="Ankyrin repeat-containing domain"/>
    <property type="match status" value="2"/>
</dbReference>
<evidence type="ECO:0000256" key="5">
    <source>
        <dbReference type="ARBA" id="ARBA00039564"/>
    </source>
</evidence>
<feature type="repeat" description="ANK" evidence="6">
    <location>
        <begin position="222"/>
        <end position="254"/>
    </location>
</feature>
<evidence type="ECO:0000256" key="4">
    <source>
        <dbReference type="ARBA" id="ARBA00023242"/>
    </source>
</evidence>
<proteinExistence type="predicted"/>
<dbReference type="EMBL" id="CAWUFR010000581">
    <property type="protein sequence ID" value="CAK6979434.1"/>
    <property type="molecule type" value="Genomic_DNA"/>
</dbReference>
<dbReference type="PRINTS" id="PR01415">
    <property type="entry name" value="ANKYRIN"/>
</dbReference>
<evidence type="ECO:0000256" key="3">
    <source>
        <dbReference type="ARBA" id="ARBA00023043"/>
    </source>
</evidence>
<dbReference type="GO" id="GO:0006357">
    <property type="term" value="P:regulation of transcription by RNA polymerase II"/>
    <property type="evidence" value="ECO:0007669"/>
    <property type="project" value="TreeGrafter"/>
</dbReference>
<keyword evidence="3 6" id="KW-0040">ANK repeat</keyword>
<evidence type="ECO:0000256" key="7">
    <source>
        <dbReference type="SAM" id="MobiDB-lite"/>
    </source>
</evidence>
<evidence type="ECO:0000256" key="6">
    <source>
        <dbReference type="PROSITE-ProRule" id="PRU00023"/>
    </source>
</evidence>
<protein>
    <recommendedName>
        <fullName evidence="5">Ankyrin repeat domain-containing protein 1</fullName>
    </recommendedName>
</protein>
<name>A0AAV1Q7K7_SCOSC</name>
<dbReference type="PANTHER" id="PTHR24126:SF7">
    <property type="entry name" value="ANKYRIN REPEAT DOMAIN-CONTAINING PROTEIN 1"/>
    <property type="match status" value="1"/>
</dbReference>
<dbReference type="GO" id="GO:0061629">
    <property type="term" value="F:RNA polymerase II-specific DNA-binding transcription factor binding"/>
    <property type="evidence" value="ECO:0007669"/>
    <property type="project" value="TreeGrafter"/>
</dbReference>
<dbReference type="SUPFAM" id="SSF48403">
    <property type="entry name" value="Ankyrin repeat"/>
    <property type="match status" value="1"/>
</dbReference>
<feature type="compositionally biased region" description="Basic and acidic residues" evidence="7">
    <location>
        <begin position="48"/>
        <end position="57"/>
    </location>
</feature>
<gene>
    <name evidence="8" type="ORF">FSCOSCO3_A024790</name>
</gene>
<dbReference type="Pfam" id="PF12796">
    <property type="entry name" value="Ank_2"/>
    <property type="match status" value="2"/>
</dbReference>
<feature type="repeat" description="ANK" evidence="6">
    <location>
        <begin position="255"/>
        <end position="287"/>
    </location>
</feature>
<keyword evidence="4" id="KW-0539">Nucleus</keyword>
<dbReference type="Proteomes" id="UP001314229">
    <property type="component" value="Unassembled WGS sequence"/>
</dbReference>
<organism evidence="8 9">
    <name type="scientific">Scomber scombrus</name>
    <name type="common">Atlantic mackerel</name>
    <name type="synonym">Scomber vernalis</name>
    <dbReference type="NCBI Taxonomy" id="13677"/>
    <lineage>
        <taxon>Eukaryota</taxon>
        <taxon>Metazoa</taxon>
        <taxon>Chordata</taxon>
        <taxon>Craniata</taxon>
        <taxon>Vertebrata</taxon>
        <taxon>Euteleostomi</taxon>
        <taxon>Actinopterygii</taxon>
        <taxon>Neopterygii</taxon>
        <taxon>Teleostei</taxon>
        <taxon>Neoteleostei</taxon>
        <taxon>Acanthomorphata</taxon>
        <taxon>Pelagiaria</taxon>
        <taxon>Scombriformes</taxon>
        <taxon>Scombridae</taxon>
        <taxon>Scomber</taxon>
    </lineage>
</organism>
<sequence length="314" mass="35134">MKTLHVVFLKAECLTNRLWPRCVTSRGGYKQTNEQLVCRQAEDRGYESSVTQEKKDALNYSSNAESERPISLKTDKAGRLVLETPDDLQNLLLLRKTKREQKAAVRKSAVHRPAAVQSVPYYVDEDDFLKACDQKQLQVIDRYLSTGGDVNTCDSFERTGLHRASSNGHTEIITKLLEAGANVHSKDKLWSTCVHSACRGGNLSVLQLVLNHGADITATDKLDSTPLHVSVRTGHFDCVEHLIHCGAELNTQDKEGDTPLHDAVRLNRFKIIQLLLLHGAHTHITNQEGRTPLDGVLEWQNEAKTLLISQSDRK</sequence>
<dbReference type="InterPro" id="IPR002110">
    <property type="entry name" value="Ankyrin_rpt"/>
</dbReference>
<dbReference type="GO" id="GO:0005634">
    <property type="term" value="C:nucleus"/>
    <property type="evidence" value="ECO:0007669"/>
    <property type="project" value="UniProtKB-SubCell"/>
</dbReference>